<feature type="domain" description="HTH myb-type" evidence="9">
    <location>
        <begin position="63"/>
        <end position="117"/>
    </location>
</feature>
<feature type="region of interest" description="Disordered" evidence="7">
    <location>
        <begin position="139"/>
        <end position="176"/>
    </location>
</feature>
<keyword evidence="4" id="KW-0238">DNA-binding</keyword>
<evidence type="ECO:0000313" key="11">
    <source>
        <dbReference type="Proteomes" id="UP001279734"/>
    </source>
</evidence>
<dbReference type="SUPFAM" id="SSF46689">
    <property type="entry name" value="Homeodomain-like"/>
    <property type="match status" value="1"/>
</dbReference>
<keyword evidence="5" id="KW-0804">Transcription</keyword>
<reference evidence="10" key="1">
    <citation type="submission" date="2023-05" db="EMBL/GenBank/DDBJ databases">
        <title>Nepenthes gracilis genome sequencing.</title>
        <authorList>
            <person name="Fukushima K."/>
        </authorList>
    </citation>
    <scope>NUCLEOTIDE SEQUENCE</scope>
    <source>
        <strain evidence="10">SING2019-196</strain>
    </source>
</reference>
<feature type="domain" description="HTH myb-type" evidence="9">
    <location>
        <begin position="9"/>
        <end position="62"/>
    </location>
</feature>
<dbReference type="Gene3D" id="1.10.10.60">
    <property type="entry name" value="Homeodomain-like"/>
    <property type="match status" value="2"/>
</dbReference>
<dbReference type="Proteomes" id="UP001279734">
    <property type="component" value="Unassembled WGS sequence"/>
</dbReference>
<evidence type="ECO:0000256" key="4">
    <source>
        <dbReference type="ARBA" id="ARBA00023125"/>
    </source>
</evidence>
<dbReference type="PROSITE" id="PS51294">
    <property type="entry name" value="HTH_MYB"/>
    <property type="match status" value="2"/>
</dbReference>
<evidence type="ECO:0000259" key="9">
    <source>
        <dbReference type="PROSITE" id="PS51294"/>
    </source>
</evidence>
<evidence type="ECO:0000313" key="10">
    <source>
        <dbReference type="EMBL" id="GMH06961.1"/>
    </source>
</evidence>
<gene>
    <name evidence="10" type="ORF">Nepgr_008801</name>
</gene>
<sequence>MGRAPCCDKAKVKRGPWSPEEDETLKSYVQEYGTGGNWIALPHKAGLKRCGKSCRLRWLNYLRPHIKHGGFTEEEDNIIISLYATIGSRWSTIASNLSGRTDNDVKNYWNTKLKKKLFGSGGSSKNHLSITKTHNHVGINYAPNSNPRSNIPIHDSSSNSPTYTPSFPIDDDQLHFPSSSTFPTQNALLKSFPHVSHNLTTSDNSSHSHPVLHQSQFSPPAHWRQATAGSSSQEAFRTISRSLLPPSSHAGYHKNNYQQFSSVEDDVLLEDFAFNFAYDHHGNFDFCSQDEVSDYCLGDGQDEIKSQGLCQSVANLY</sequence>
<dbReference type="PROSITE" id="PS50090">
    <property type="entry name" value="MYB_LIKE"/>
    <property type="match status" value="2"/>
</dbReference>
<dbReference type="InterPro" id="IPR001005">
    <property type="entry name" value="SANT/Myb"/>
</dbReference>
<comment type="subcellular location">
    <subcellularLocation>
        <location evidence="1">Nucleus</location>
    </subcellularLocation>
</comment>
<feature type="domain" description="Myb-like" evidence="8">
    <location>
        <begin position="9"/>
        <end position="62"/>
    </location>
</feature>
<dbReference type="GO" id="GO:0003677">
    <property type="term" value="F:DNA binding"/>
    <property type="evidence" value="ECO:0007669"/>
    <property type="project" value="UniProtKB-KW"/>
</dbReference>
<dbReference type="EMBL" id="BSYO01000007">
    <property type="protein sequence ID" value="GMH06961.1"/>
    <property type="molecule type" value="Genomic_DNA"/>
</dbReference>
<dbReference type="PANTHER" id="PTHR48000">
    <property type="entry name" value="OS09G0431300 PROTEIN"/>
    <property type="match status" value="1"/>
</dbReference>
<keyword evidence="3" id="KW-0805">Transcription regulation</keyword>
<dbReference type="InterPro" id="IPR017930">
    <property type="entry name" value="Myb_dom"/>
</dbReference>
<dbReference type="SMART" id="SM00717">
    <property type="entry name" value="SANT"/>
    <property type="match status" value="2"/>
</dbReference>
<dbReference type="AlphaFoldDB" id="A0AAD3XJT3"/>
<feature type="compositionally biased region" description="Polar residues" evidence="7">
    <location>
        <begin position="142"/>
        <end position="165"/>
    </location>
</feature>
<protein>
    <submittedName>
        <fullName evidence="10">Uncharacterized protein</fullName>
    </submittedName>
</protein>
<evidence type="ECO:0000256" key="3">
    <source>
        <dbReference type="ARBA" id="ARBA00023015"/>
    </source>
</evidence>
<dbReference type="PANTHER" id="PTHR48000:SF46">
    <property type="entry name" value="TRANSCRIPTION FACTOR MYB36"/>
    <property type="match status" value="1"/>
</dbReference>
<dbReference type="CDD" id="cd00167">
    <property type="entry name" value="SANT"/>
    <property type="match status" value="2"/>
</dbReference>
<keyword evidence="2" id="KW-0677">Repeat</keyword>
<organism evidence="10 11">
    <name type="scientific">Nepenthes gracilis</name>
    <name type="common">Slender pitcher plant</name>
    <dbReference type="NCBI Taxonomy" id="150966"/>
    <lineage>
        <taxon>Eukaryota</taxon>
        <taxon>Viridiplantae</taxon>
        <taxon>Streptophyta</taxon>
        <taxon>Embryophyta</taxon>
        <taxon>Tracheophyta</taxon>
        <taxon>Spermatophyta</taxon>
        <taxon>Magnoliopsida</taxon>
        <taxon>eudicotyledons</taxon>
        <taxon>Gunneridae</taxon>
        <taxon>Pentapetalae</taxon>
        <taxon>Caryophyllales</taxon>
        <taxon>Nepenthaceae</taxon>
        <taxon>Nepenthes</taxon>
    </lineage>
</organism>
<feature type="compositionally biased region" description="Polar residues" evidence="7">
    <location>
        <begin position="199"/>
        <end position="218"/>
    </location>
</feature>
<keyword evidence="6" id="KW-0539">Nucleus</keyword>
<evidence type="ECO:0000256" key="5">
    <source>
        <dbReference type="ARBA" id="ARBA00023163"/>
    </source>
</evidence>
<evidence type="ECO:0000256" key="2">
    <source>
        <dbReference type="ARBA" id="ARBA00022737"/>
    </source>
</evidence>
<feature type="region of interest" description="Disordered" evidence="7">
    <location>
        <begin position="199"/>
        <end position="230"/>
    </location>
</feature>
<feature type="domain" description="Myb-like" evidence="8">
    <location>
        <begin position="63"/>
        <end position="113"/>
    </location>
</feature>
<accession>A0AAD3XJT3</accession>
<evidence type="ECO:0000256" key="1">
    <source>
        <dbReference type="ARBA" id="ARBA00004123"/>
    </source>
</evidence>
<dbReference type="InterPro" id="IPR009057">
    <property type="entry name" value="Homeodomain-like_sf"/>
</dbReference>
<dbReference type="Pfam" id="PF00249">
    <property type="entry name" value="Myb_DNA-binding"/>
    <property type="match status" value="2"/>
</dbReference>
<keyword evidence="11" id="KW-1185">Reference proteome</keyword>
<evidence type="ECO:0000256" key="7">
    <source>
        <dbReference type="SAM" id="MobiDB-lite"/>
    </source>
</evidence>
<evidence type="ECO:0000259" key="8">
    <source>
        <dbReference type="PROSITE" id="PS50090"/>
    </source>
</evidence>
<dbReference type="GO" id="GO:0005634">
    <property type="term" value="C:nucleus"/>
    <property type="evidence" value="ECO:0007669"/>
    <property type="project" value="UniProtKB-SubCell"/>
</dbReference>
<dbReference type="FunFam" id="1.10.10.60:FF:000015">
    <property type="entry name" value="Transcription factor RAX3"/>
    <property type="match status" value="1"/>
</dbReference>
<evidence type="ECO:0000256" key="6">
    <source>
        <dbReference type="ARBA" id="ARBA00023242"/>
    </source>
</evidence>
<name>A0AAD3XJT3_NEPGR</name>
<comment type="caution">
    <text evidence="10">The sequence shown here is derived from an EMBL/GenBank/DDBJ whole genome shotgun (WGS) entry which is preliminary data.</text>
</comment>
<proteinExistence type="predicted"/>